<accession>A0A106QC44</accession>
<evidence type="ECO:0000313" key="2">
    <source>
        <dbReference type="Proteomes" id="UP000060630"/>
    </source>
</evidence>
<proteinExistence type="predicted"/>
<reference evidence="1 2" key="1">
    <citation type="submission" date="2015-11" db="EMBL/GenBank/DDBJ databases">
        <title>Expanding the genomic diversity of Burkholderia species for the development of highly accurate diagnostics.</title>
        <authorList>
            <person name="Sahl J."/>
            <person name="Keim P."/>
            <person name="Wagner D."/>
        </authorList>
    </citation>
    <scope>NUCLEOTIDE SEQUENCE [LARGE SCALE GENOMIC DNA]</scope>
    <source>
        <strain evidence="1 2">MSMB2087WGS</strain>
    </source>
</reference>
<dbReference type="Gene3D" id="3.40.50.300">
    <property type="entry name" value="P-loop containing nucleotide triphosphate hydrolases"/>
    <property type="match status" value="1"/>
</dbReference>
<dbReference type="Pfam" id="PF13671">
    <property type="entry name" value="AAA_33"/>
    <property type="match status" value="1"/>
</dbReference>
<sequence>MGKALVRLLLADGRPACLLDKDTLTDGLSQAFMSALTGDGADRDSPTYKAQVRDLEYAAVLDTARENLELGVSCVMPAPWSRELQSGWLASAAALGFPPDTQLMVVWLTLDEDSRRTRIEHRGHLRDAYKLEHWAQVGVAGDTPTLPGVIQLNAGRPVTELAGALRYHLLAAA</sequence>
<evidence type="ECO:0000313" key="1">
    <source>
        <dbReference type="EMBL" id="KWA84148.1"/>
    </source>
</evidence>
<comment type="caution">
    <text evidence="1">The sequence shown here is derived from an EMBL/GenBank/DDBJ whole genome shotgun (WGS) entry which is preliminary data.</text>
</comment>
<dbReference type="SUPFAM" id="SSF52540">
    <property type="entry name" value="P-loop containing nucleoside triphosphate hydrolases"/>
    <property type="match status" value="1"/>
</dbReference>
<dbReference type="Proteomes" id="UP000060630">
    <property type="component" value="Unassembled WGS sequence"/>
</dbReference>
<organism evidence="1 2">
    <name type="scientific">Burkholderia ubonensis</name>
    <dbReference type="NCBI Taxonomy" id="101571"/>
    <lineage>
        <taxon>Bacteria</taxon>
        <taxon>Pseudomonadati</taxon>
        <taxon>Pseudomonadota</taxon>
        <taxon>Betaproteobacteria</taxon>
        <taxon>Burkholderiales</taxon>
        <taxon>Burkholderiaceae</taxon>
        <taxon>Burkholderia</taxon>
        <taxon>Burkholderia cepacia complex</taxon>
    </lineage>
</organism>
<evidence type="ECO:0008006" key="3">
    <source>
        <dbReference type="Google" id="ProtNLM"/>
    </source>
</evidence>
<gene>
    <name evidence="1" type="ORF">WL29_22555</name>
</gene>
<protein>
    <recommendedName>
        <fullName evidence="3">ATPase</fullName>
    </recommendedName>
</protein>
<dbReference type="EMBL" id="LPHD01000049">
    <property type="protein sequence ID" value="KWA84148.1"/>
    <property type="molecule type" value="Genomic_DNA"/>
</dbReference>
<dbReference type="InterPro" id="IPR027417">
    <property type="entry name" value="P-loop_NTPase"/>
</dbReference>
<dbReference type="AlphaFoldDB" id="A0A106QC44"/>
<name>A0A106QC44_9BURK</name>